<feature type="transmembrane region" description="Helical" evidence="19">
    <location>
        <begin position="508"/>
        <end position="527"/>
    </location>
</feature>
<keyword evidence="9" id="KW-0067">ATP-binding</keyword>
<evidence type="ECO:0000256" key="2">
    <source>
        <dbReference type="ARBA" id="ARBA00006983"/>
    </source>
</evidence>
<dbReference type="InterPro" id="IPR004840">
    <property type="entry name" value="Amino_acid_permease_CS"/>
</dbReference>
<organism evidence="21 22">
    <name type="scientific">Candida metapsilosis</name>
    <dbReference type="NCBI Taxonomy" id="273372"/>
    <lineage>
        <taxon>Eukaryota</taxon>
        <taxon>Fungi</taxon>
        <taxon>Dikarya</taxon>
        <taxon>Ascomycota</taxon>
        <taxon>Saccharomycotina</taxon>
        <taxon>Pichiomycetes</taxon>
        <taxon>Debaryomycetaceae</taxon>
        <taxon>Candida/Lodderomyces clade</taxon>
        <taxon>Candida</taxon>
    </lineage>
</organism>
<dbReference type="InterPro" id="IPR006195">
    <property type="entry name" value="aa-tRNA-synth_II"/>
</dbReference>
<evidence type="ECO:0000256" key="17">
    <source>
        <dbReference type="SAM" id="Coils"/>
    </source>
</evidence>
<feature type="transmembrane region" description="Helical" evidence="19">
    <location>
        <begin position="463"/>
        <end position="488"/>
    </location>
</feature>
<dbReference type="Gene3D" id="3.30.930.10">
    <property type="entry name" value="Bira Bifunctional Protein, Domain 2"/>
    <property type="match status" value="1"/>
</dbReference>
<evidence type="ECO:0000256" key="1">
    <source>
        <dbReference type="ARBA" id="ARBA00004651"/>
    </source>
</evidence>
<keyword evidence="17" id="KW-0175">Coiled coil</keyword>
<keyword evidence="5" id="KW-1003">Cell membrane</keyword>
<keyword evidence="4" id="KW-0813">Transport</keyword>
<evidence type="ECO:0000259" key="20">
    <source>
        <dbReference type="PROSITE" id="PS50862"/>
    </source>
</evidence>
<dbReference type="GO" id="GO:0006434">
    <property type="term" value="P:seryl-tRNA aminoacylation"/>
    <property type="evidence" value="ECO:0007669"/>
    <property type="project" value="InterPro"/>
</dbReference>
<dbReference type="NCBIfam" id="TIGR00913">
    <property type="entry name" value="2A0310"/>
    <property type="match status" value="1"/>
</dbReference>
<keyword evidence="22" id="KW-1185">Reference proteome</keyword>
<evidence type="ECO:0000256" key="14">
    <source>
        <dbReference type="ARBA" id="ARBA00023180"/>
    </source>
</evidence>
<keyword evidence="12 19" id="KW-0472">Membrane</keyword>
<feature type="domain" description="Aminoacyl-transfer RNA synthetases class-II family profile" evidence="20">
    <location>
        <begin position="825"/>
        <end position="989"/>
    </location>
</feature>
<feature type="coiled-coil region" evidence="17">
    <location>
        <begin position="613"/>
        <end position="671"/>
    </location>
</feature>
<dbReference type="GeneID" id="93650164"/>
<dbReference type="Pfam" id="PF00324">
    <property type="entry name" value="AA_permease"/>
    <property type="match status" value="1"/>
</dbReference>
<evidence type="ECO:0000256" key="13">
    <source>
        <dbReference type="ARBA" id="ARBA00023146"/>
    </source>
</evidence>
<gene>
    <name evidence="21" type="ORF">I9W82_001535</name>
</gene>
<dbReference type="NCBIfam" id="TIGR00414">
    <property type="entry name" value="serS"/>
    <property type="match status" value="1"/>
</dbReference>
<evidence type="ECO:0000256" key="6">
    <source>
        <dbReference type="ARBA" id="ARBA00022598"/>
    </source>
</evidence>
<dbReference type="PROSITE" id="PS00218">
    <property type="entry name" value="AMINO_ACID_PERMEASE_1"/>
    <property type="match status" value="1"/>
</dbReference>
<dbReference type="SUPFAM" id="SSF46589">
    <property type="entry name" value="tRNA-binding arm"/>
    <property type="match status" value="1"/>
</dbReference>
<comment type="caution">
    <text evidence="21">The sequence shown here is derived from an EMBL/GenBank/DDBJ whole genome shotgun (WGS) entry which is preliminary data.</text>
</comment>
<feature type="transmembrane region" description="Helical" evidence="19">
    <location>
        <begin position="421"/>
        <end position="442"/>
    </location>
</feature>
<evidence type="ECO:0000256" key="9">
    <source>
        <dbReference type="ARBA" id="ARBA00022840"/>
    </source>
</evidence>
<dbReference type="Pfam" id="PF00587">
    <property type="entry name" value="tRNA-synt_2b"/>
    <property type="match status" value="1"/>
</dbReference>
<evidence type="ECO:0000256" key="15">
    <source>
        <dbReference type="ARBA" id="ARBA00031113"/>
    </source>
</evidence>
<sequence length="1001" mass="111362">MAATPIEKLTPSASAVPKEAEYNDSVESPYYEVADENRSKFTRFTDSFRRKQVDESEKGEVGRQLSKAISPRHLILMALVTGIGTGLLVGSGQVLHKSGPLFLVIGFAIVGSYLYPTLQAAGELAVNYSDLSGGYNNYPRRFIDESIAFAVTWNYCIQWLSVIAIELVTAAMTISYWNTTVNADVWVTIFFVLIVTINFIGASGYGEAEFIIGSCKIMMIVGFIIMGIVVNVGGGPEHEFIGGRYWHNPGYYTNFKGLCSVFVTGSFAFGQTEFVALSASEQSKPRKAIPIATKLVAYRIVVVMLGSLTIVGLLVPYTSDRLMGSAGSGSHASPYVLAAALHGVKAVPSIINAVILMSVTSVASSALYSSSRTLQSLSEQGFAPSWFNYIDRRGRPLRALVFCTFIGLFSYIAAYKKQETVFDWLLAISGLSQIFTWGSICISHVRFRAALKYNNISTDSLGYVANTGVIGSYYAIVWYCLVLIAQFWIALYPKEDNGDGKPDVTSFFQNYLGVIVLLFFYICHKLWTRNWRLYVPIKDIDINLDRTIFDQEFSSAKNSSILLRAQLDLNDIVQRSQEYKESITRRQLPKSLIENVDFIVQNRPIQSEKYSALNAMKRERAELAEKLQKKNDVQSNLSLIKAQLSDLKPLIKSLEKESKELQEKIYSKAEALPNLLDHKVPESETEEELVQYINTSSEEVANLVPDSGRDHKTIGEKFGLFDFSTASKISGPSWYYLLGDGALLEQALVQYALFKARQHDYKMAIPPSIVKSEIVHACGFKPNDQNDEKQIYQIEDEPRSLTGTAEIPLGALHSSTIFPSGTKFPIKYAGVSRSYRAEAGASGKDTKGLYRVHEFTKVELFHFTTLSKAKNELEGIKDFQLEIIEELGLKARLLNMPTSDLGSPAMKKYDIEAWMPGRGSWGELTSCSNCGDYQSRRLGIRFNGDESKIAHVATLNGTCMAVPRVIVALIEQNYDKERGVIRIPKVLVPFMDGKDVITINE</sequence>
<keyword evidence="10" id="KW-0029">Amino-acid transport</keyword>
<feature type="transmembrane region" description="Helical" evidence="19">
    <location>
        <begin position="350"/>
        <end position="368"/>
    </location>
</feature>
<dbReference type="Gene3D" id="1.20.1740.10">
    <property type="entry name" value="Amino acid/polyamine transporter I"/>
    <property type="match status" value="1"/>
</dbReference>
<dbReference type="InterPro" id="IPR002314">
    <property type="entry name" value="aa-tRNA-synt_IIb"/>
</dbReference>
<dbReference type="OrthoDB" id="3900342at2759"/>
<keyword evidence="13" id="KW-0030">Aminoacyl-tRNA synthetase</keyword>
<dbReference type="PROSITE" id="PS50862">
    <property type="entry name" value="AA_TRNA_LIGASE_II"/>
    <property type="match status" value="1"/>
</dbReference>
<keyword evidence="11 19" id="KW-1133">Transmembrane helix</keyword>
<feature type="transmembrane region" description="Helical" evidence="19">
    <location>
        <begin position="101"/>
        <end position="126"/>
    </location>
</feature>
<dbReference type="GO" id="GO:0005524">
    <property type="term" value="F:ATP binding"/>
    <property type="evidence" value="ECO:0007669"/>
    <property type="project" value="UniProtKB-KW"/>
</dbReference>
<dbReference type="GO" id="GO:0005886">
    <property type="term" value="C:plasma membrane"/>
    <property type="evidence" value="ECO:0007669"/>
    <property type="project" value="UniProtKB-SubCell"/>
</dbReference>
<evidence type="ECO:0000313" key="21">
    <source>
        <dbReference type="EMBL" id="KAG5419655.1"/>
    </source>
</evidence>
<dbReference type="InterPro" id="IPR004762">
    <property type="entry name" value="Amino_acid_permease_fungi"/>
</dbReference>
<evidence type="ECO:0000256" key="11">
    <source>
        <dbReference type="ARBA" id="ARBA00022989"/>
    </source>
</evidence>
<dbReference type="AlphaFoldDB" id="A0A8H7ZHI1"/>
<evidence type="ECO:0000313" key="22">
    <source>
        <dbReference type="Proteomes" id="UP000669133"/>
    </source>
</evidence>
<keyword evidence="8" id="KW-0547">Nucleotide-binding</keyword>
<proteinExistence type="inferred from homology"/>
<dbReference type="InterPro" id="IPR050524">
    <property type="entry name" value="APC_YAT"/>
</dbReference>
<protein>
    <recommendedName>
        <fullName evidence="3">serine--tRNA ligase</fullName>
        <ecNumber evidence="3">6.1.1.11</ecNumber>
    </recommendedName>
    <alternativeName>
        <fullName evidence="15">Seryl-tRNA synthetase</fullName>
    </alternativeName>
    <alternativeName>
        <fullName evidence="16">Seryl-tRNA(Ser) synthetase</fullName>
    </alternativeName>
</protein>
<evidence type="ECO:0000256" key="12">
    <source>
        <dbReference type="ARBA" id="ARBA00023136"/>
    </source>
</evidence>
<evidence type="ECO:0000256" key="19">
    <source>
        <dbReference type="SAM" id="Phobius"/>
    </source>
</evidence>
<evidence type="ECO:0000256" key="4">
    <source>
        <dbReference type="ARBA" id="ARBA00022448"/>
    </source>
</evidence>
<dbReference type="Proteomes" id="UP000669133">
    <property type="component" value="Unassembled WGS sequence"/>
</dbReference>
<evidence type="ECO:0000256" key="8">
    <source>
        <dbReference type="ARBA" id="ARBA00022741"/>
    </source>
</evidence>
<keyword evidence="14" id="KW-0325">Glycoprotein</keyword>
<evidence type="ECO:0000256" key="18">
    <source>
        <dbReference type="SAM" id="MobiDB-lite"/>
    </source>
</evidence>
<feature type="region of interest" description="Disordered" evidence="18">
    <location>
        <begin position="1"/>
        <end position="21"/>
    </location>
</feature>
<comment type="subcellular location">
    <subcellularLocation>
        <location evidence="1">Cell membrane</location>
        <topology evidence="1">Multi-pass membrane protein</topology>
    </subcellularLocation>
</comment>
<dbReference type="InterPro" id="IPR045864">
    <property type="entry name" value="aa-tRNA-synth_II/BPL/LPL"/>
</dbReference>
<feature type="transmembrane region" description="Helical" evidence="19">
    <location>
        <begin position="397"/>
        <end position="415"/>
    </location>
</feature>
<dbReference type="InterPro" id="IPR002317">
    <property type="entry name" value="Ser-tRNA-ligase_type_1"/>
</dbReference>
<accession>A0A8H7ZHI1</accession>
<dbReference type="FunFam" id="1.20.1740.10:FF:000017">
    <property type="entry name" value="Amino acid permease"/>
    <property type="match status" value="1"/>
</dbReference>
<dbReference type="EC" id="6.1.1.11" evidence="3"/>
<dbReference type="PANTHER" id="PTHR43341">
    <property type="entry name" value="AMINO ACID PERMEASE"/>
    <property type="match status" value="1"/>
</dbReference>
<dbReference type="GO" id="GO:0004828">
    <property type="term" value="F:serine-tRNA ligase activity"/>
    <property type="evidence" value="ECO:0007669"/>
    <property type="project" value="UniProtKB-EC"/>
</dbReference>
<feature type="transmembrane region" description="Helical" evidence="19">
    <location>
        <begin position="185"/>
        <end position="205"/>
    </location>
</feature>
<keyword evidence="6" id="KW-0436">Ligase</keyword>
<dbReference type="RefSeq" id="XP_067548771.1">
    <property type="nucleotide sequence ID" value="XM_067690291.1"/>
</dbReference>
<name>A0A8H7ZHI1_9ASCO</name>
<dbReference type="PANTHER" id="PTHR43341:SF17">
    <property type="entry name" value="GENERAL AMINO ACID PERMEASE AGP1-RELATED"/>
    <property type="match status" value="1"/>
</dbReference>
<feature type="transmembrane region" description="Helical" evidence="19">
    <location>
        <begin position="296"/>
        <end position="315"/>
    </location>
</feature>
<reference evidence="21 22" key="1">
    <citation type="submission" date="2020-12" db="EMBL/GenBank/DDBJ databases">
        <title>Effect of drift, selection, and recombination on the evolution of hybrid genomes in Candida yeast pathogens.</title>
        <authorList>
            <person name="Mixao V."/>
            <person name="Ksiezopolska E."/>
            <person name="Saus E."/>
            <person name="Boekhout T."/>
            <person name="Gacser A."/>
            <person name="Gabaldon T."/>
        </authorList>
    </citation>
    <scope>NUCLEOTIDE SEQUENCE [LARGE SCALE GENOMIC DNA]</scope>
    <source>
        <strain evidence="21 22">BP57</strain>
    </source>
</reference>
<dbReference type="SUPFAM" id="SSF55681">
    <property type="entry name" value="Class II aaRS and biotin synthetases"/>
    <property type="match status" value="1"/>
</dbReference>
<evidence type="ECO:0000256" key="16">
    <source>
        <dbReference type="ARBA" id="ARBA00034892"/>
    </source>
</evidence>
<feature type="transmembrane region" description="Helical" evidence="19">
    <location>
        <begin position="217"/>
        <end position="235"/>
    </location>
</feature>
<dbReference type="EMBL" id="JAEOAQ010000002">
    <property type="protein sequence ID" value="KAG5419655.1"/>
    <property type="molecule type" value="Genomic_DNA"/>
</dbReference>
<dbReference type="InterPro" id="IPR004841">
    <property type="entry name" value="AA-permease/SLC12A_dom"/>
</dbReference>
<dbReference type="GO" id="GO:0015171">
    <property type="term" value="F:amino acid transmembrane transporter activity"/>
    <property type="evidence" value="ECO:0007669"/>
    <property type="project" value="TreeGrafter"/>
</dbReference>
<evidence type="ECO:0000256" key="10">
    <source>
        <dbReference type="ARBA" id="ARBA00022970"/>
    </source>
</evidence>
<comment type="similarity">
    <text evidence="2">Belongs to the amino acid-polyamine-organocation (APC) superfamily. YAT (TC 2.A.3.10) family.</text>
</comment>
<dbReference type="InterPro" id="IPR010978">
    <property type="entry name" value="tRNA-bd_arm"/>
</dbReference>
<evidence type="ECO:0000256" key="5">
    <source>
        <dbReference type="ARBA" id="ARBA00022475"/>
    </source>
</evidence>
<feature type="transmembrane region" description="Helical" evidence="19">
    <location>
        <begin position="74"/>
        <end position="95"/>
    </location>
</feature>
<dbReference type="PRINTS" id="PR00981">
    <property type="entry name" value="TRNASYNTHSER"/>
</dbReference>
<evidence type="ECO:0000256" key="7">
    <source>
        <dbReference type="ARBA" id="ARBA00022692"/>
    </source>
</evidence>
<keyword evidence="7 19" id="KW-0812">Transmembrane</keyword>
<evidence type="ECO:0000256" key="3">
    <source>
        <dbReference type="ARBA" id="ARBA00012840"/>
    </source>
</evidence>